<dbReference type="NCBIfam" id="NF041518">
    <property type="entry name" value="choice_anch_Q"/>
    <property type="match status" value="1"/>
</dbReference>
<dbReference type="Pfam" id="PF18676">
    <property type="entry name" value="MBG_2"/>
    <property type="match status" value="1"/>
</dbReference>
<dbReference type="Gene3D" id="2.60.40.10">
    <property type="entry name" value="Immunoglobulins"/>
    <property type="match status" value="3"/>
</dbReference>
<dbReference type="SUPFAM" id="SSF49313">
    <property type="entry name" value="Cadherin-like"/>
    <property type="match status" value="1"/>
</dbReference>
<sequence length="2386" mass="249170">MNRIIRYLSIITLFLVFCVEGIAQTVQPDAQGIIYVRKGYQGDGSSWNNALGELADALKWADDNYTQGLWSEGSPLRIYVSVGIYRPKYTLVDKYENGDRTTYRDYTFNLVRDVQIYGGFDPQAGKLTLTDRLLPNADLGMSQGTVLDGESKVHHVVVGAGYIGAATLDGVTIRGGKAEGNGRYFYSVRTGIDASFYKDEGAGINLYAAGPILSNLLILNNEALNGGGVYIYLGEPKIDNVKIVRNKGNSAGGGIYLWNASPQLHKVEILENTAYSAGGGVYSREGSAQFKEVKINDNKAGTGGGMYNYLASPNLTDIVINNNVADAGGGMYNIGTGGSEPTPYILRGIIANNRATGNPAVRDATGDGAGVFNDRSHPTLVGVLIHSNVAKDYGGGVFSRMESKPKMVNVTIAGNTASAGAGIYQENNLAEVGNSIIFNNKSPGGRDLNVPETNNVRINFYNSLIGGASGWINGWGADLGGNIATLTDPFVASMTEDYRLKKSGGAIDGGKNALYTDAGGNLADDLDIAGTPRLYGGIIDMGAYEYKEISVLPDENNILYVCKDIIGGNQSGDSWANAIPELADALKWAHENKGNGLWSEAAPLKIYVAKGTYKPMYTPEDGKDFSADAQYARNRTFLMVKNVQLYGGFDPANGKTALTDRILPGKDGANPDGTILTGDLNGDDVVGANPGQGAAPITGNGENVYHVVVAADAIETVKVVMDGFTLMGGNANVSSKIKVNGREGYGYSGGGIYSSSGSSTSVTLMNSSVYNNNSNSNSNSGSGGGIYSSSASNCSVTLTNCSVYNNSSSRESGGGIYSSSGSSTSVTLTNSSVYNNSSRESGGGIYSSSGFSSSFTLINSSLYNNISGEYGGGIYSSSRISSSSFTLTNSSVNNNSSDYGGGIYSYSSSSLRLLNSSLIGNKGRETIFYNSGSNYLEVLNSILFGNKDAQGNPYTTDDWLGGPSKPTGIFLVYKHSLVQGDQDSGNGNLIGIDPKFGDADNGDYRLQLGSPLINKGNNNHYAGNGLNLLTDKDLAGNPRLVGDNIDIGPYESDVVDNTPPEVTSATVPADGMYGVGQHLDFTVNISENVSVTGTPRITLTIGNTIRYATYRSGSGSSALEFRYTVQVGDLDLNGIGVAGLLELNGAVIADGAGNAMNLTLNAIGSTTDVLVDGVTPDAPSIPTLDPASDSGIVGDNITNVTAPIFTGTAEAGSTVRLYDTDGTTILGMATATGGNWSITSTTLNEGYHSITATTTDIAGNVSIASGAIMIIIDTTPPVKPVITALAPGSDTGQSDTDGITNNVTPTFIGTAEAGSTVTLYDTDAATILGRANAIGGSWSITSTVLSEGEHRITSKATDIAGNTGVASDPFVVMIDTEVPTLTAITDQRLLRGASTNPLNVTLSDNSSLPENLLLKASSSDLGVVPAASIQLSGTGADRTITVTALGSGTATITLSVEDEAGNIKTSSFDVVVNTAPTITGAPPTTVGQDEAYSFTPSAADIDADDVLTFSIENKPSWASFDPNTGALTGTPTHVNVGTTSDIVISVSDGSEITSLPSFDIEVTTRLFTAVTFEDNTFSYDGSEKELSVTGVALGDIQIKYSNNGRTEVGEQIVTVTLTAKGYTPLTLDAKLTIIKATLPAFTFADATFTYDGTAKSLEATGLPNGVTVSSYLGNDQMNAGIYTVTATIDGGTNYEGTTKTAKLTINKAALPAFTFADATFTYDGTAKSLQVTGLPNGATVSSYLGNDQMNPGIYTVTATIDGGTNYEGTTKTAKLTINKAALPAFTFADATFTYDGTAKSLEVTGLPAGTTVSYTQNDQTNAGEYTVTATIDGGNNYLDGSQTAKLTINKAALPAFTFADATFTYDGTAKSLEATGLLAGTTVSYTNNDQTNGGVYTVKATIAGGTNYLNGSQTAKLTIAKATLPAFTFADATFTYDGTIKSVVATGLPIGVTVNYTNNDQTNAGEYTVTATIDGGNNYIGTTKSARLTIAKATLPAFTFADATFTYDGTAKSLEATGLLAGTRVSYTNNDQTNADVYTVKATIAGGNNYLDGSQTAKLTIQKAQISITVDRGQSKLLGAADPIFTYAVSGLQVGDKFLGVLSRDAGEILGRYAIRLGTLSAGDNYNISFTGADFEIINTTINGLTLTDASFVYDGKTKSLAVQGKLPEGTLVRYIGNEQTEAGRYTVTALVSGGNYVPLTLTANMTIDKAKQTIRFTAPDVLSRDAGTVSLDVSSSAGLPVRLSVDNPSIATVSGTELNVLRLGTVEITAVQDGDQNHEAAAPVTVKVRIADSNSILPVRLNQAVSPNGDGINDFLMIEGIEGYPENKVTIFDRGGAVLAEIDGYNNRDKVFTGKDNRDGTYFYYIDVKDNGVWKREKGYFVIRR</sequence>
<dbReference type="InterPro" id="IPR043772">
    <property type="entry name" value="MBG_3"/>
</dbReference>
<dbReference type="Proteomes" id="UP000295292">
    <property type="component" value="Unassembled WGS sequence"/>
</dbReference>
<evidence type="ECO:0000259" key="2">
    <source>
        <dbReference type="Pfam" id="PF18887"/>
    </source>
</evidence>
<accession>A0A4R6WK12</accession>
<feature type="domain" description="MBG" evidence="2">
    <location>
        <begin position="1857"/>
        <end position="1923"/>
    </location>
</feature>
<dbReference type="SMART" id="SM00710">
    <property type="entry name" value="PbH1"/>
    <property type="match status" value="14"/>
</dbReference>
<dbReference type="Pfam" id="PF19077">
    <property type="entry name" value="Big_13"/>
    <property type="match status" value="2"/>
</dbReference>
<feature type="domain" description="MBG" evidence="2">
    <location>
        <begin position="1642"/>
        <end position="1708"/>
    </location>
</feature>
<feature type="domain" description="MBG" evidence="1">
    <location>
        <begin position="2067"/>
        <end position="2135"/>
    </location>
</feature>
<dbReference type="GO" id="GO:0005509">
    <property type="term" value="F:calcium ion binding"/>
    <property type="evidence" value="ECO:0007669"/>
    <property type="project" value="InterPro"/>
</dbReference>
<evidence type="ECO:0000313" key="5">
    <source>
        <dbReference type="Proteomes" id="UP000295292"/>
    </source>
</evidence>
<dbReference type="InterPro" id="IPR044016">
    <property type="entry name" value="Big_13"/>
</dbReference>
<feature type="domain" description="Bacterial Ig-like" evidence="3">
    <location>
        <begin position="1280"/>
        <end position="1376"/>
    </location>
</feature>
<dbReference type="PANTHER" id="PTHR11319">
    <property type="entry name" value="G PROTEIN-COUPLED RECEPTOR-RELATED"/>
    <property type="match status" value="1"/>
</dbReference>
<dbReference type="InterPro" id="IPR011050">
    <property type="entry name" value="Pectin_lyase_fold/virulence"/>
</dbReference>
<keyword evidence="5" id="KW-1185">Reference proteome</keyword>
<gene>
    <name evidence="4" type="ORF">CLV99_0530</name>
</gene>
<dbReference type="InterPro" id="IPR015919">
    <property type="entry name" value="Cadherin-like_sf"/>
</dbReference>
<dbReference type="Pfam" id="PF05345">
    <property type="entry name" value="He_PIG"/>
    <property type="match status" value="1"/>
</dbReference>
<dbReference type="GO" id="GO:0016020">
    <property type="term" value="C:membrane"/>
    <property type="evidence" value="ECO:0007669"/>
    <property type="project" value="InterPro"/>
</dbReference>
<feature type="domain" description="MBG" evidence="2">
    <location>
        <begin position="2145"/>
        <end position="2211"/>
    </location>
</feature>
<feature type="domain" description="MBG" evidence="2">
    <location>
        <begin position="1786"/>
        <end position="1851"/>
    </location>
</feature>
<dbReference type="Gene3D" id="2.60.40.1080">
    <property type="match status" value="1"/>
</dbReference>
<dbReference type="InterPro" id="IPR041286">
    <property type="entry name" value="MBG_2"/>
</dbReference>
<dbReference type="RefSeq" id="WP_133582913.1">
    <property type="nucleotide sequence ID" value="NZ_SNYV01000011.1"/>
</dbReference>
<dbReference type="PANTHER" id="PTHR11319:SF35">
    <property type="entry name" value="OUTER MEMBRANE PROTEIN PMPC-RELATED"/>
    <property type="match status" value="1"/>
</dbReference>
<proteinExistence type="predicted"/>
<evidence type="ECO:0000259" key="3">
    <source>
        <dbReference type="Pfam" id="PF19077"/>
    </source>
</evidence>
<evidence type="ECO:0000313" key="4">
    <source>
        <dbReference type="EMBL" id="TDQ79098.1"/>
    </source>
</evidence>
<dbReference type="EMBL" id="SNYV01000011">
    <property type="protein sequence ID" value="TDQ79098.1"/>
    <property type="molecule type" value="Genomic_DNA"/>
</dbReference>
<dbReference type="InterPro" id="IPR006626">
    <property type="entry name" value="PbH1"/>
</dbReference>
<organism evidence="4 5">
    <name type="scientific">Sphingobacterium yanglingense</name>
    <dbReference type="NCBI Taxonomy" id="1437280"/>
    <lineage>
        <taxon>Bacteria</taxon>
        <taxon>Pseudomonadati</taxon>
        <taxon>Bacteroidota</taxon>
        <taxon>Sphingobacteriia</taxon>
        <taxon>Sphingobacteriales</taxon>
        <taxon>Sphingobacteriaceae</taxon>
        <taxon>Sphingobacterium</taxon>
    </lineage>
</organism>
<comment type="caution">
    <text evidence="4">The sequence shown here is derived from an EMBL/GenBank/DDBJ whole genome shotgun (WGS) entry which is preliminary data.</text>
</comment>
<dbReference type="OrthoDB" id="714414at2"/>
<feature type="domain" description="Bacterial Ig-like" evidence="3">
    <location>
        <begin position="1178"/>
        <end position="1274"/>
    </location>
</feature>
<dbReference type="Pfam" id="PF18887">
    <property type="entry name" value="MBG_3"/>
    <property type="match status" value="7"/>
</dbReference>
<dbReference type="InterPro" id="IPR012334">
    <property type="entry name" value="Pectin_lyas_fold"/>
</dbReference>
<dbReference type="SUPFAM" id="SSF51126">
    <property type="entry name" value="Pectin lyase-like"/>
    <property type="match status" value="3"/>
</dbReference>
<feature type="domain" description="MBG" evidence="2">
    <location>
        <begin position="1714"/>
        <end position="1780"/>
    </location>
</feature>
<name>A0A4R6WK12_9SPHI</name>
<dbReference type="InterPro" id="IPR059226">
    <property type="entry name" value="Choice_anch_Q_dom"/>
</dbReference>
<feature type="domain" description="MBG" evidence="2">
    <location>
        <begin position="1999"/>
        <end position="2065"/>
    </location>
</feature>
<evidence type="ECO:0000259" key="1">
    <source>
        <dbReference type="Pfam" id="PF18676"/>
    </source>
</evidence>
<dbReference type="Gene3D" id="2.160.20.10">
    <property type="entry name" value="Single-stranded right-handed beta-helix, Pectin lyase-like"/>
    <property type="match status" value="2"/>
</dbReference>
<dbReference type="InterPro" id="IPR026341">
    <property type="entry name" value="T9SS_type_B"/>
</dbReference>
<dbReference type="Pfam" id="PF13585">
    <property type="entry name" value="CHU_C"/>
    <property type="match status" value="1"/>
</dbReference>
<reference evidence="4 5" key="1">
    <citation type="submission" date="2019-03" db="EMBL/GenBank/DDBJ databases">
        <title>Genomic Encyclopedia of Archaeal and Bacterial Type Strains, Phase II (KMG-II): from individual species to whole genera.</title>
        <authorList>
            <person name="Goeker M."/>
        </authorList>
    </citation>
    <scope>NUCLEOTIDE SEQUENCE [LARGE SCALE GENOMIC DNA]</scope>
    <source>
        <strain evidence="4 5">DSM 28353</strain>
    </source>
</reference>
<protein>
    <submittedName>
        <fullName evidence="4">Gliding motility-associated-like protein</fullName>
    </submittedName>
</protein>
<feature type="domain" description="MBG" evidence="2">
    <location>
        <begin position="1928"/>
        <end position="1994"/>
    </location>
</feature>
<dbReference type="InterPro" id="IPR013783">
    <property type="entry name" value="Ig-like_fold"/>
</dbReference>
<dbReference type="NCBIfam" id="TIGR04131">
    <property type="entry name" value="Bac_Flav_CTERM"/>
    <property type="match status" value="1"/>
</dbReference>